<dbReference type="AlphaFoldDB" id="A0A0E3MAS6"/>
<evidence type="ECO:0000256" key="2">
    <source>
        <dbReference type="ARBA" id="ARBA00006448"/>
    </source>
</evidence>
<reference evidence="9 10" key="1">
    <citation type="journal article" date="2015" name="J. Biotechnol.">
        <title>Complete genome sequence of a malodorant-producing acetogen, Clostridium scatologenes ATCC 25775(T).</title>
        <authorList>
            <person name="Zhu Z."/>
            <person name="Guo T."/>
            <person name="Zheng H."/>
            <person name="Song T."/>
            <person name="Ouyang P."/>
            <person name="Xie J."/>
        </authorList>
    </citation>
    <scope>NUCLEOTIDE SEQUENCE [LARGE SCALE GENOMIC DNA]</scope>
    <source>
        <strain evidence="9 10">ATCC 25775</strain>
    </source>
</reference>
<dbReference type="PANTHER" id="PTHR34582">
    <property type="entry name" value="UPF0702 TRANSMEMBRANE PROTEIN YCAP"/>
    <property type="match status" value="1"/>
</dbReference>
<dbReference type="PANTHER" id="PTHR34582:SF6">
    <property type="entry name" value="UPF0702 TRANSMEMBRANE PROTEIN YCAP"/>
    <property type="match status" value="1"/>
</dbReference>
<evidence type="ECO:0000256" key="3">
    <source>
        <dbReference type="ARBA" id="ARBA00022475"/>
    </source>
</evidence>
<accession>A0A0E3MAS6</accession>
<gene>
    <name evidence="9" type="ORF">CSCA_3872</name>
</gene>
<feature type="transmembrane region" description="Helical" evidence="7">
    <location>
        <begin position="56"/>
        <end position="76"/>
    </location>
</feature>
<name>A0A0E3MAS6_CLOSL</name>
<dbReference type="KEGG" id="csq:CSCA_3872"/>
<evidence type="ECO:0000256" key="5">
    <source>
        <dbReference type="ARBA" id="ARBA00022989"/>
    </source>
</evidence>
<keyword evidence="3" id="KW-1003">Cell membrane</keyword>
<keyword evidence="10" id="KW-1185">Reference proteome</keyword>
<evidence type="ECO:0000256" key="7">
    <source>
        <dbReference type="SAM" id="Phobius"/>
    </source>
</evidence>
<evidence type="ECO:0000259" key="8">
    <source>
        <dbReference type="Pfam" id="PF04239"/>
    </source>
</evidence>
<dbReference type="EMBL" id="CP009933">
    <property type="protein sequence ID" value="AKA70997.1"/>
    <property type="molecule type" value="Genomic_DNA"/>
</dbReference>
<feature type="domain" description="YetF C-terminal" evidence="8">
    <location>
        <begin position="79"/>
        <end position="210"/>
    </location>
</feature>
<comment type="similarity">
    <text evidence="2">Belongs to the UPF0702 family.</text>
</comment>
<dbReference type="InterPro" id="IPR023090">
    <property type="entry name" value="UPF0702_alpha/beta_dom_sf"/>
</dbReference>
<feature type="transmembrane region" description="Helical" evidence="7">
    <location>
        <begin position="6"/>
        <end position="23"/>
    </location>
</feature>
<evidence type="ECO:0000256" key="4">
    <source>
        <dbReference type="ARBA" id="ARBA00022692"/>
    </source>
</evidence>
<evidence type="ECO:0000313" key="10">
    <source>
        <dbReference type="Proteomes" id="UP000033115"/>
    </source>
</evidence>
<keyword evidence="6 7" id="KW-0472">Membrane</keyword>
<evidence type="ECO:0000313" key="9">
    <source>
        <dbReference type="EMBL" id="AKA70997.1"/>
    </source>
</evidence>
<sequence>MFTVLIRTAILYFLVIISMRLMGKKQIGELQPFELAITIMISELASFPMQDTRIPIIHGVIAIITLLLIQTILSVFELKSEKIRLLLNGKPSILINNGKIDIKELRRQQFNINDLMEELRLQGYFNLDDIHFAILETSGQLSIIPKTNLAPATKGDLKVPFKQDTIPVTLILDGSINHDNLKILNKDENWLNEKLKRFNIDSPKEVFIALIDSQGSFYYQKKV</sequence>
<dbReference type="GO" id="GO:0005886">
    <property type="term" value="C:plasma membrane"/>
    <property type="evidence" value="ECO:0007669"/>
    <property type="project" value="UniProtKB-SubCell"/>
</dbReference>
<comment type="subcellular location">
    <subcellularLocation>
        <location evidence="1">Cell membrane</location>
        <topology evidence="1">Multi-pass membrane protein</topology>
    </subcellularLocation>
</comment>
<dbReference type="HOGENOM" id="CLU_077149_0_1_9"/>
<dbReference type="Pfam" id="PF04239">
    <property type="entry name" value="DUF421"/>
    <property type="match status" value="1"/>
</dbReference>
<evidence type="ECO:0000256" key="6">
    <source>
        <dbReference type="ARBA" id="ARBA00023136"/>
    </source>
</evidence>
<dbReference type="Gene3D" id="3.30.240.20">
    <property type="entry name" value="bsu07140 like domains"/>
    <property type="match status" value="2"/>
</dbReference>
<dbReference type="RefSeq" id="WP_029159172.1">
    <property type="nucleotide sequence ID" value="NZ_CP009933.1"/>
</dbReference>
<proteinExistence type="inferred from homology"/>
<dbReference type="STRING" id="1548.CSCA_3872"/>
<keyword evidence="5 7" id="KW-1133">Transmembrane helix</keyword>
<protein>
    <recommendedName>
        <fullName evidence="8">YetF C-terminal domain-containing protein</fullName>
    </recommendedName>
</protein>
<keyword evidence="4 7" id="KW-0812">Transmembrane</keyword>
<dbReference type="Proteomes" id="UP000033115">
    <property type="component" value="Chromosome"/>
</dbReference>
<evidence type="ECO:0000256" key="1">
    <source>
        <dbReference type="ARBA" id="ARBA00004651"/>
    </source>
</evidence>
<dbReference type="InterPro" id="IPR007353">
    <property type="entry name" value="DUF421"/>
</dbReference>
<organism evidence="9 10">
    <name type="scientific">Clostridium scatologenes</name>
    <dbReference type="NCBI Taxonomy" id="1548"/>
    <lineage>
        <taxon>Bacteria</taxon>
        <taxon>Bacillati</taxon>
        <taxon>Bacillota</taxon>
        <taxon>Clostridia</taxon>
        <taxon>Eubacteriales</taxon>
        <taxon>Clostridiaceae</taxon>
        <taxon>Clostridium</taxon>
    </lineage>
</organism>